<dbReference type="Pfam" id="PF08874">
    <property type="entry name" value="DUF1835"/>
    <property type="match status" value="1"/>
</dbReference>
<feature type="domain" description="DUF3658" evidence="2">
    <location>
        <begin position="277"/>
        <end position="385"/>
    </location>
</feature>
<name>A0A7V7RQ88_9BACI</name>
<dbReference type="Proteomes" id="UP000441354">
    <property type="component" value="Unassembled WGS sequence"/>
</dbReference>
<organism evidence="3 4">
    <name type="scientific">Bacillus mesophilum</name>
    <dbReference type="NCBI Taxonomy" id="1071718"/>
    <lineage>
        <taxon>Bacteria</taxon>
        <taxon>Bacillati</taxon>
        <taxon>Bacillota</taxon>
        <taxon>Bacilli</taxon>
        <taxon>Bacillales</taxon>
        <taxon>Bacillaceae</taxon>
        <taxon>Bacillus</taxon>
    </lineage>
</organism>
<evidence type="ECO:0000259" key="2">
    <source>
        <dbReference type="Pfam" id="PF12395"/>
    </source>
</evidence>
<proteinExistence type="predicted"/>
<dbReference type="AlphaFoldDB" id="A0A7V7RQ88"/>
<comment type="caution">
    <text evidence="3">The sequence shown here is derived from an EMBL/GenBank/DDBJ whole genome shotgun (WGS) entry which is preliminary data.</text>
</comment>
<evidence type="ECO:0000259" key="1">
    <source>
        <dbReference type="Pfam" id="PF08874"/>
    </source>
</evidence>
<reference evidence="3 4" key="1">
    <citation type="journal article" date="2014" name="Arch. Microbiol.">
        <title>Bacillus mesophilum sp. nov., strain IITR-54T, a novel 4-chlorobiphenyl dechlorinating bacterium.</title>
        <authorList>
            <person name="Manickam N."/>
            <person name="Singh N.K."/>
            <person name="Bajaj A."/>
            <person name="Kumar R.M."/>
            <person name="Kaur G."/>
            <person name="Kaur N."/>
            <person name="Bala M."/>
            <person name="Kumar A."/>
            <person name="Mayilraj S."/>
        </authorList>
    </citation>
    <scope>NUCLEOTIDE SEQUENCE [LARGE SCALE GENOMIC DNA]</scope>
    <source>
        <strain evidence="3 4">IITR-54</strain>
    </source>
</reference>
<feature type="domain" description="DUF1835" evidence="1">
    <location>
        <begin position="122"/>
        <end position="237"/>
    </location>
</feature>
<dbReference type="InterPro" id="IPR022123">
    <property type="entry name" value="DUF3658"/>
</dbReference>
<evidence type="ECO:0000313" key="4">
    <source>
        <dbReference type="Proteomes" id="UP000441354"/>
    </source>
</evidence>
<accession>A0A7V7RQ88</accession>
<dbReference type="EMBL" id="WBOT01000001">
    <property type="protein sequence ID" value="KAB2335565.1"/>
    <property type="molecule type" value="Genomic_DNA"/>
</dbReference>
<sequence>MSMVKFIEKERIAVKSKVRFPFVYFYQEPNRVYMYKMESTEYLTVSNWTQNGEWRSFEIADEEAFETFKHEETNPPEGFSIFVYQDVLNDMVEEVNNSIQQYRYLLACKPFSRNPFKEVDSVHIVSSESAAGTVRIGVQHPKAVIGFTEFLAIGPIWKLHEKEGQEYRNEWLFDHINSEQEEFEGENKFRNMLREIEDIPETLPIYIWYGNDASEQTFLRFILYILRHKANVIYLMNFVELYEKYITTKDAQHKFLYTSHLASQDVRVLFEKRGEVKALNEAELYQYHKEWETLSQAKGVLRTFRDNKIMEVKQNQYDSLILNTIKILHEAQEQKDFIKTGSVIGEVLENCKEFKHADYLEYRIRELIYTGFLELKGVPKSMGHYRVKLRS</sequence>
<evidence type="ECO:0000313" key="3">
    <source>
        <dbReference type="EMBL" id="KAB2335565.1"/>
    </source>
</evidence>
<gene>
    <name evidence="3" type="ORF">F7732_03045</name>
</gene>
<protein>
    <submittedName>
        <fullName evidence="3">DUF1835 domain-containing protein</fullName>
    </submittedName>
</protein>
<dbReference type="InterPro" id="IPR014973">
    <property type="entry name" value="DUF1835"/>
</dbReference>
<keyword evidence="4" id="KW-1185">Reference proteome</keyword>
<dbReference type="Pfam" id="PF12395">
    <property type="entry name" value="DUF3658"/>
    <property type="match status" value="1"/>
</dbReference>